<dbReference type="Gene3D" id="3.40.220.10">
    <property type="entry name" value="Leucine Aminopeptidase, subunit E, domain 1"/>
    <property type="match status" value="1"/>
</dbReference>
<dbReference type="GO" id="GO:0006508">
    <property type="term" value="P:proteolysis"/>
    <property type="evidence" value="ECO:0007669"/>
    <property type="project" value="UniProtKB-KW"/>
</dbReference>
<keyword evidence="8" id="KW-1185">Reference proteome</keyword>
<organism evidence="7 8">
    <name type="scientific">Candidatus Filomicrobium marinum</name>
    <dbReference type="NCBI Taxonomy" id="1608628"/>
    <lineage>
        <taxon>Bacteria</taxon>
        <taxon>Pseudomonadati</taxon>
        <taxon>Pseudomonadota</taxon>
        <taxon>Alphaproteobacteria</taxon>
        <taxon>Hyphomicrobiales</taxon>
        <taxon>Hyphomicrobiaceae</taxon>
        <taxon>Filomicrobium</taxon>
    </lineage>
</organism>
<evidence type="ECO:0000256" key="4">
    <source>
        <dbReference type="ARBA" id="ARBA00022801"/>
    </source>
</evidence>
<reference evidence="8" key="1">
    <citation type="submission" date="2015-02" db="EMBL/GenBank/DDBJ databases">
        <authorList>
            <person name="Chooi Y.-H."/>
        </authorList>
    </citation>
    <scope>NUCLEOTIDE SEQUENCE [LARGE SCALE GENOMIC DNA]</scope>
    <source>
        <strain evidence="8">strain Y</strain>
    </source>
</reference>
<dbReference type="Proteomes" id="UP000033187">
    <property type="component" value="Chromosome 1"/>
</dbReference>
<evidence type="ECO:0000256" key="5">
    <source>
        <dbReference type="ARBA" id="ARBA00023211"/>
    </source>
</evidence>
<keyword evidence="3" id="KW-0645">Protease</keyword>
<keyword evidence="4" id="KW-0378">Hydrolase</keyword>
<dbReference type="SUPFAM" id="SSF53187">
    <property type="entry name" value="Zn-dependent exopeptidases"/>
    <property type="match status" value="1"/>
</dbReference>
<feature type="domain" description="Cytosol aminopeptidase" evidence="6">
    <location>
        <begin position="333"/>
        <end position="340"/>
    </location>
</feature>
<keyword evidence="2" id="KW-0031">Aminopeptidase</keyword>
<evidence type="ECO:0000259" key="6">
    <source>
        <dbReference type="PROSITE" id="PS00631"/>
    </source>
</evidence>
<dbReference type="EMBL" id="LN829119">
    <property type="protein sequence ID" value="CPR18932.1"/>
    <property type="molecule type" value="Genomic_DNA"/>
</dbReference>
<sequence>MSANELGGWQIPDVDGVFSAEGAELTPGTPIWLTSDDAALPDKVASNAAHVRWLEAQRFKGTVRRQALLPADNGSLAGVVLGTGKAGGKPGEPCGPADLLVGQLAASLPPGDYALAGTGEADELAAIAWGLGAYRYRRYRGGEFDPAPRLQIPVGADAKKVRAIVEAVWLGRDLINTPPSDLGPDELEAAARALATRHKAEISTTVGDDLLSANLPMIHAVGRASTRAPRLIDLRWQPPTAGSDTPLICLVGKGICFDTGGLDLKPAAGMLLMKKDMGGAATALSIGHMIMSAGLNIRLRILIPAAENSVAGNAFRPSDVLTSRSGRTVEIGNTDAEGRLVLADALSLADEESPDLTVSLATLTGAARVALGPDLPALFCNDDRFAQSVLAQGQALGDPVWRMPFWPGYERNLESEVADMNNVSDGPFAGAITAALFLNRFVSRARRYAHIDLYGWRPSARPLGPKGGEPQSARAVFEALRRETIS</sequence>
<dbReference type="KEGG" id="fiy:BN1229_v1_1929"/>
<dbReference type="PANTHER" id="PTHR11963:SF20">
    <property type="entry name" value="PEPTIDASE B"/>
    <property type="match status" value="1"/>
</dbReference>
<dbReference type="Pfam" id="PF00883">
    <property type="entry name" value="Peptidase_M17"/>
    <property type="match status" value="1"/>
</dbReference>
<dbReference type="Gene3D" id="3.40.630.10">
    <property type="entry name" value="Zn peptidases"/>
    <property type="match status" value="1"/>
</dbReference>
<dbReference type="GO" id="GO:0070006">
    <property type="term" value="F:metalloaminopeptidase activity"/>
    <property type="evidence" value="ECO:0007669"/>
    <property type="project" value="InterPro"/>
</dbReference>
<evidence type="ECO:0000256" key="1">
    <source>
        <dbReference type="ARBA" id="ARBA00009528"/>
    </source>
</evidence>
<keyword evidence="5" id="KW-0464">Manganese</keyword>
<dbReference type="CDD" id="cd00433">
    <property type="entry name" value="Peptidase_M17"/>
    <property type="match status" value="1"/>
</dbReference>
<evidence type="ECO:0000256" key="2">
    <source>
        <dbReference type="ARBA" id="ARBA00022438"/>
    </source>
</evidence>
<dbReference type="GO" id="GO:0030145">
    <property type="term" value="F:manganese ion binding"/>
    <property type="evidence" value="ECO:0007669"/>
    <property type="project" value="InterPro"/>
</dbReference>
<evidence type="ECO:0000256" key="3">
    <source>
        <dbReference type="ARBA" id="ARBA00022670"/>
    </source>
</evidence>
<dbReference type="InterPro" id="IPR048816">
    <property type="entry name" value="Peptidase_M17_N_1"/>
</dbReference>
<name>A0A0D6JF50_9HYPH</name>
<dbReference type="GO" id="GO:0005737">
    <property type="term" value="C:cytoplasm"/>
    <property type="evidence" value="ECO:0007669"/>
    <property type="project" value="InterPro"/>
</dbReference>
<dbReference type="AlphaFoldDB" id="A0A0D6JF50"/>
<protein>
    <submittedName>
        <fullName evidence="7">Cytochrome C oxidase subunit II</fullName>
    </submittedName>
</protein>
<dbReference type="KEGG" id="fil:BN1229_v1_1927"/>
<accession>A0A0D6JF50</accession>
<dbReference type="PANTHER" id="PTHR11963">
    <property type="entry name" value="LEUCINE AMINOPEPTIDASE-RELATED"/>
    <property type="match status" value="1"/>
</dbReference>
<dbReference type="InterPro" id="IPR011356">
    <property type="entry name" value="Leucine_aapep/pepB"/>
</dbReference>
<dbReference type="InterPro" id="IPR043472">
    <property type="entry name" value="Macro_dom-like"/>
</dbReference>
<dbReference type="Pfam" id="PF21337">
    <property type="entry name" value="Peptidase_M17_N_1"/>
    <property type="match status" value="1"/>
</dbReference>
<dbReference type="OrthoDB" id="9809354at2"/>
<evidence type="ECO:0000313" key="8">
    <source>
        <dbReference type="Proteomes" id="UP000033187"/>
    </source>
</evidence>
<proteinExistence type="inferred from homology"/>
<dbReference type="PRINTS" id="PR00481">
    <property type="entry name" value="LAMNOPPTDASE"/>
</dbReference>
<dbReference type="RefSeq" id="WP_052743805.1">
    <property type="nucleotide sequence ID" value="NZ_LN829118.1"/>
</dbReference>
<evidence type="ECO:0000313" key="7">
    <source>
        <dbReference type="EMBL" id="CPR18932.1"/>
    </source>
</evidence>
<gene>
    <name evidence="7" type="ORF">YBN1229_v1_1929</name>
</gene>
<dbReference type="InterPro" id="IPR000819">
    <property type="entry name" value="Peptidase_M17_C"/>
</dbReference>
<comment type="similarity">
    <text evidence="1">Belongs to the peptidase M17 family.</text>
</comment>
<dbReference type="PROSITE" id="PS00631">
    <property type="entry name" value="CYTOSOL_AP"/>
    <property type="match status" value="1"/>
</dbReference>